<proteinExistence type="predicted"/>
<dbReference type="AlphaFoldDB" id="A0A9Q3CR40"/>
<keyword evidence="4" id="KW-1185">Reference proteome</keyword>
<dbReference type="InterPro" id="IPR050951">
    <property type="entry name" value="Retrovirus_Pol_polyprotein"/>
</dbReference>
<dbReference type="GO" id="GO:0003723">
    <property type="term" value="F:RNA binding"/>
    <property type="evidence" value="ECO:0007669"/>
    <property type="project" value="UniProtKB-KW"/>
</dbReference>
<organism evidence="3 4">
    <name type="scientific">Austropuccinia psidii MF-1</name>
    <dbReference type="NCBI Taxonomy" id="1389203"/>
    <lineage>
        <taxon>Eukaryota</taxon>
        <taxon>Fungi</taxon>
        <taxon>Dikarya</taxon>
        <taxon>Basidiomycota</taxon>
        <taxon>Pucciniomycotina</taxon>
        <taxon>Pucciniomycetes</taxon>
        <taxon>Pucciniales</taxon>
        <taxon>Sphaerophragmiaceae</taxon>
        <taxon>Austropuccinia</taxon>
    </lineage>
</organism>
<evidence type="ECO:0000256" key="1">
    <source>
        <dbReference type="ARBA" id="ARBA00022884"/>
    </source>
</evidence>
<dbReference type="InterPro" id="IPR001584">
    <property type="entry name" value="Integrase_cat-core"/>
</dbReference>
<reference evidence="3" key="1">
    <citation type="submission" date="2021-03" db="EMBL/GenBank/DDBJ databases">
        <title>Draft genome sequence of rust myrtle Austropuccinia psidii MF-1, a brazilian biotype.</title>
        <authorList>
            <person name="Quecine M.C."/>
            <person name="Pachon D.M.R."/>
            <person name="Bonatelli M.L."/>
            <person name="Correr F.H."/>
            <person name="Franceschini L.M."/>
            <person name="Leite T.F."/>
            <person name="Margarido G.R.A."/>
            <person name="Almeida C.A."/>
            <person name="Ferrarezi J.A."/>
            <person name="Labate C.A."/>
        </authorList>
    </citation>
    <scope>NUCLEOTIDE SEQUENCE</scope>
    <source>
        <strain evidence="3">MF-1</strain>
    </source>
</reference>
<dbReference type="InterPro" id="IPR036397">
    <property type="entry name" value="RNaseH_sf"/>
</dbReference>
<dbReference type="PROSITE" id="PS50994">
    <property type="entry name" value="INTEGRASE"/>
    <property type="match status" value="1"/>
</dbReference>
<evidence type="ECO:0000313" key="3">
    <source>
        <dbReference type="EMBL" id="MBW0486977.1"/>
    </source>
</evidence>
<dbReference type="Proteomes" id="UP000765509">
    <property type="component" value="Unassembled WGS sequence"/>
</dbReference>
<keyword evidence="1" id="KW-0694">RNA-binding</keyword>
<comment type="caution">
    <text evidence="3">The sequence shown here is derived from an EMBL/GenBank/DDBJ whole genome shotgun (WGS) entry which is preliminary data.</text>
</comment>
<dbReference type="GO" id="GO:0015074">
    <property type="term" value="P:DNA integration"/>
    <property type="evidence" value="ECO:0007669"/>
    <property type="project" value="InterPro"/>
</dbReference>
<gene>
    <name evidence="3" type="ORF">O181_026692</name>
</gene>
<dbReference type="PANTHER" id="PTHR37984:SF5">
    <property type="entry name" value="PROTEIN NYNRIN-LIKE"/>
    <property type="match status" value="1"/>
</dbReference>
<dbReference type="InterPro" id="IPR012337">
    <property type="entry name" value="RNaseH-like_sf"/>
</dbReference>
<accession>A0A9Q3CR40</accession>
<protein>
    <recommendedName>
        <fullName evidence="2">Integrase catalytic domain-containing protein</fullName>
    </recommendedName>
</protein>
<dbReference type="PANTHER" id="PTHR37984">
    <property type="entry name" value="PROTEIN CBG26694"/>
    <property type="match status" value="1"/>
</dbReference>
<dbReference type="OrthoDB" id="2595244at2759"/>
<evidence type="ECO:0000259" key="2">
    <source>
        <dbReference type="PROSITE" id="PS50994"/>
    </source>
</evidence>
<dbReference type="GO" id="GO:0005634">
    <property type="term" value="C:nucleus"/>
    <property type="evidence" value="ECO:0007669"/>
    <property type="project" value="UniProtKB-ARBA"/>
</dbReference>
<name>A0A9Q3CR40_9BASI</name>
<evidence type="ECO:0000313" key="4">
    <source>
        <dbReference type="Proteomes" id="UP000765509"/>
    </source>
</evidence>
<dbReference type="Gene3D" id="3.30.420.10">
    <property type="entry name" value="Ribonuclease H-like superfamily/Ribonuclease H"/>
    <property type="match status" value="1"/>
</dbReference>
<dbReference type="EMBL" id="AVOT02008904">
    <property type="protein sequence ID" value="MBW0486977.1"/>
    <property type="molecule type" value="Genomic_DNA"/>
</dbReference>
<feature type="domain" description="Integrase catalytic" evidence="2">
    <location>
        <begin position="152"/>
        <end position="238"/>
    </location>
</feature>
<sequence length="238" mass="27793">MEIDRQKNIRFYEWAPECGTPNMHLSEPEGKKTAILGISSSGLHKEFFNSVVKSYSKHKQCSILLQLLQHKYRSPELESKLEEPWLRAYKNNIFFLIEGLNYHRQKHTSALTVMDKDHIFLILQEFHACHYMGHKANSKNGKKYGLLQHIEAPKQPWETINMDWVTGIIIGGKENFSYCLVIADRYSKSVRCLPFHKQDTAMDPALLFWNIIISTCEIPKTKISDRDPEFTSEFWSNL</sequence>
<dbReference type="SUPFAM" id="SSF53098">
    <property type="entry name" value="Ribonuclease H-like"/>
    <property type="match status" value="1"/>
</dbReference>